<dbReference type="GeneTree" id="ENSGT00950000182967"/>
<dbReference type="InterPro" id="IPR018064">
    <property type="entry name" value="Metalthion_vert_metal_BS"/>
</dbReference>
<reference evidence="5" key="2">
    <citation type="submission" date="2025-08" db="UniProtKB">
        <authorList>
            <consortium name="Ensembl"/>
        </authorList>
    </citation>
    <scope>IDENTIFICATION</scope>
    <source>
        <strain evidence="5">breed Abyssinian</strain>
    </source>
</reference>
<dbReference type="PANTHER" id="PTHR23299">
    <property type="entry name" value="METALLOTHIONEIN"/>
    <property type="match status" value="1"/>
</dbReference>
<evidence type="ECO:0000313" key="6">
    <source>
        <dbReference type="Proteomes" id="UP000823872"/>
    </source>
</evidence>
<dbReference type="Proteomes" id="UP000823872">
    <property type="component" value="Chromosome E2"/>
</dbReference>
<evidence type="ECO:0000256" key="4">
    <source>
        <dbReference type="SAM" id="MobiDB-lite"/>
    </source>
</evidence>
<name>A0ABI7W1D2_FELCA</name>
<dbReference type="SUPFAM" id="SSF57868">
    <property type="entry name" value="Metallothionein"/>
    <property type="match status" value="1"/>
</dbReference>
<organism evidence="5 6">
    <name type="scientific">Felis catus</name>
    <name type="common">Cat</name>
    <name type="synonym">Felis silvestris catus</name>
    <dbReference type="NCBI Taxonomy" id="9685"/>
    <lineage>
        <taxon>Eukaryota</taxon>
        <taxon>Metazoa</taxon>
        <taxon>Chordata</taxon>
        <taxon>Craniata</taxon>
        <taxon>Vertebrata</taxon>
        <taxon>Euteleostomi</taxon>
        <taxon>Mammalia</taxon>
        <taxon>Eutheria</taxon>
        <taxon>Laurasiatheria</taxon>
        <taxon>Carnivora</taxon>
        <taxon>Feliformia</taxon>
        <taxon>Felidae</taxon>
        <taxon>Felinae</taxon>
        <taxon>Felis</taxon>
    </lineage>
</organism>
<dbReference type="InterPro" id="IPR000006">
    <property type="entry name" value="Metalthion_vert"/>
</dbReference>
<dbReference type="Gene3D" id="4.10.10.10">
    <property type="entry name" value="Metallothionein Isoform II"/>
    <property type="match status" value="1"/>
</dbReference>
<evidence type="ECO:0008006" key="7">
    <source>
        <dbReference type="Google" id="ProtNLM"/>
    </source>
</evidence>
<dbReference type="InterPro" id="IPR017854">
    <property type="entry name" value="Metalthion_dom_sf"/>
</dbReference>
<dbReference type="Ensembl" id="ENSFCTT00005006474.1">
    <property type="protein sequence ID" value="ENSFCTP00005004149.1"/>
    <property type="gene ID" value="ENSFCTG00005002432.1"/>
</dbReference>
<protein>
    <recommendedName>
        <fullName evidence="7">Metallothionein</fullName>
    </recommendedName>
</protein>
<feature type="compositionally biased region" description="Polar residues" evidence="4">
    <location>
        <begin position="7"/>
        <end position="20"/>
    </location>
</feature>
<dbReference type="InterPro" id="IPR023587">
    <property type="entry name" value="Metalthion_dom_sf_vert"/>
</dbReference>
<dbReference type="Pfam" id="PF00131">
    <property type="entry name" value="Metallothio"/>
    <property type="match status" value="1"/>
</dbReference>
<dbReference type="PANTHER" id="PTHR23299:SF22">
    <property type="entry name" value="METALLOTHIONEIN-1G"/>
    <property type="match status" value="1"/>
</dbReference>
<accession>A0ABI7W1D2</accession>
<sequence>MPGEAKVTSTPDPLHTTLSGGSAHPPSASCPRQAWVWKERPGLHTGSRKERPRGHLQRAGGGEGGEDPGREFPEPTGTRAAANRGETERGRAGRLGHRVPTPPRGAHGARHPPGPVRPAPRGAHSTAKDTPGRALSTGRVQGPGRGLCARTARSRYKAGPPGPRHHHASSHQRCASCVACFGLSSSPRLQMDPNCSCSAGGSCTCASSCTCKECRCTSCKKSCCSCCPVGCAKCAQGCICKGASDKCSCCA</sequence>
<proteinExistence type="inferred from homology"/>
<evidence type="ECO:0000256" key="2">
    <source>
        <dbReference type="ARBA" id="ARBA00022723"/>
    </source>
</evidence>
<keyword evidence="6" id="KW-1185">Reference proteome</keyword>
<reference evidence="5" key="3">
    <citation type="submission" date="2025-09" db="UniProtKB">
        <authorList>
            <consortium name="Ensembl"/>
        </authorList>
    </citation>
    <scope>IDENTIFICATION</scope>
    <source>
        <strain evidence="5">breed Abyssinian</strain>
    </source>
</reference>
<evidence type="ECO:0000256" key="3">
    <source>
        <dbReference type="ARBA" id="ARBA00022851"/>
    </source>
</evidence>
<dbReference type="PROSITE" id="PS00203">
    <property type="entry name" value="METALLOTHIONEIN_VRT"/>
    <property type="match status" value="1"/>
</dbReference>
<reference evidence="5 6" key="1">
    <citation type="submission" date="2021-02" db="EMBL/GenBank/DDBJ databases">
        <title>Safari Cat Assemblies.</title>
        <authorList>
            <person name="Bredemeyer K.R."/>
            <person name="Murphy W.J."/>
        </authorList>
    </citation>
    <scope>NUCLEOTIDE SEQUENCE [LARGE SCALE GENOMIC DNA]</scope>
</reference>
<feature type="region of interest" description="Disordered" evidence="4">
    <location>
        <begin position="1"/>
        <end position="146"/>
    </location>
</feature>
<keyword evidence="2" id="KW-0479">Metal-binding</keyword>
<evidence type="ECO:0000256" key="1">
    <source>
        <dbReference type="ARBA" id="ARBA00007283"/>
    </source>
</evidence>
<comment type="similarity">
    <text evidence="1">Belongs to the metallothionein superfamily. Type 1 family.</text>
</comment>
<keyword evidence="3" id="KW-0480">Metal-thiolate cluster</keyword>
<dbReference type="PRINTS" id="PR00860">
    <property type="entry name" value="MTVERTEBRATE"/>
</dbReference>
<evidence type="ECO:0000313" key="5">
    <source>
        <dbReference type="Ensembl" id="ENSFCTP00005004149.1"/>
    </source>
</evidence>